<evidence type="ECO:0000313" key="10">
    <source>
        <dbReference type="Proteomes" id="UP000247346"/>
    </source>
</evidence>
<dbReference type="GO" id="GO:0046872">
    <property type="term" value="F:metal ion binding"/>
    <property type="evidence" value="ECO:0007669"/>
    <property type="project" value="UniProtKB-KW"/>
</dbReference>
<gene>
    <name evidence="9" type="ORF">XsacCFBP4641_04040</name>
</gene>
<comment type="subcellular location">
    <subcellularLocation>
        <location evidence="1">Cell membrane</location>
        <topology evidence="1">Multi-pass membrane protein</topology>
    </subcellularLocation>
</comment>
<keyword evidence="7" id="KW-0460">Magnesium</keyword>
<keyword evidence="4 8" id="KW-0812">Transmembrane</keyword>
<feature type="transmembrane region" description="Helical" evidence="8">
    <location>
        <begin position="171"/>
        <end position="190"/>
    </location>
</feature>
<proteinExistence type="predicted"/>
<feature type="transmembrane region" description="Helical" evidence="8">
    <location>
        <begin position="229"/>
        <end position="248"/>
    </location>
</feature>
<keyword evidence="6 8" id="KW-0472">Membrane</keyword>
<evidence type="ECO:0000256" key="7">
    <source>
        <dbReference type="PIRSR" id="PIRSR600715-1"/>
    </source>
</evidence>
<feature type="transmembrane region" description="Helical" evidence="8">
    <location>
        <begin position="125"/>
        <end position="145"/>
    </location>
</feature>
<feature type="transmembrane region" description="Helical" evidence="8">
    <location>
        <begin position="202"/>
        <end position="223"/>
    </location>
</feature>
<evidence type="ECO:0000256" key="3">
    <source>
        <dbReference type="ARBA" id="ARBA00022679"/>
    </source>
</evidence>
<dbReference type="OrthoDB" id="9783652at2"/>
<feature type="transmembrane region" description="Helical" evidence="8">
    <location>
        <begin position="74"/>
        <end position="92"/>
    </location>
</feature>
<dbReference type="Proteomes" id="UP000247346">
    <property type="component" value="Unassembled WGS sequence"/>
</dbReference>
<dbReference type="STRING" id="56458.SB85_02880"/>
<protein>
    <submittedName>
        <fullName evidence="9">Lipopolysaccharide biosynthesis protein</fullName>
    </submittedName>
</protein>
<feature type="binding site" evidence="7">
    <location>
        <position position="199"/>
    </location>
    <ligand>
        <name>Mg(2+)</name>
        <dbReference type="ChEBI" id="CHEBI:18420"/>
    </ligand>
</feature>
<evidence type="ECO:0000256" key="1">
    <source>
        <dbReference type="ARBA" id="ARBA00004651"/>
    </source>
</evidence>
<dbReference type="GO" id="GO:0005886">
    <property type="term" value="C:plasma membrane"/>
    <property type="evidence" value="ECO:0007669"/>
    <property type="project" value="UniProtKB-SubCell"/>
</dbReference>
<dbReference type="RefSeq" id="WP_029562080.1">
    <property type="nucleotide sequence ID" value="NZ_CP132343.1"/>
</dbReference>
<organism evidence="9 10">
    <name type="scientific">Xanthomonas sacchari</name>
    <dbReference type="NCBI Taxonomy" id="56458"/>
    <lineage>
        <taxon>Bacteria</taxon>
        <taxon>Pseudomonadati</taxon>
        <taxon>Pseudomonadota</taxon>
        <taxon>Gammaproteobacteria</taxon>
        <taxon>Lysobacterales</taxon>
        <taxon>Lysobacteraceae</taxon>
        <taxon>Xanthomonas</taxon>
    </lineage>
</organism>
<dbReference type="EMBL" id="MDEK01000003">
    <property type="protein sequence ID" value="PPU84244.1"/>
    <property type="molecule type" value="Genomic_DNA"/>
</dbReference>
<dbReference type="GO" id="GO:0071555">
    <property type="term" value="P:cell wall organization"/>
    <property type="evidence" value="ECO:0007669"/>
    <property type="project" value="TreeGrafter"/>
</dbReference>
<dbReference type="CDD" id="cd06854">
    <property type="entry name" value="GT_WbpL_WbcO_like"/>
    <property type="match status" value="1"/>
</dbReference>
<dbReference type="PANTHER" id="PTHR22926:SF3">
    <property type="entry name" value="UNDECAPRENYL-PHOSPHATE ALPHA-N-ACETYLGLUCOSAMINYL 1-PHOSPHATE TRANSFERASE"/>
    <property type="match status" value="1"/>
</dbReference>
<dbReference type="GO" id="GO:0044038">
    <property type="term" value="P:cell wall macromolecule biosynthetic process"/>
    <property type="evidence" value="ECO:0007669"/>
    <property type="project" value="TreeGrafter"/>
</dbReference>
<dbReference type="AlphaFoldDB" id="A0A2P5Z799"/>
<keyword evidence="2" id="KW-1003">Cell membrane</keyword>
<dbReference type="PANTHER" id="PTHR22926">
    <property type="entry name" value="PHOSPHO-N-ACETYLMURAMOYL-PENTAPEPTIDE-TRANSFERASE"/>
    <property type="match status" value="1"/>
</dbReference>
<feature type="transmembrane region" description="Helical" evidence="8">
    <location>
        <begin position="297"/>
        <end position="318"/>
    </location>
</feature>
<sequence length="329" mass="35376">MPIAGAALLLALGVFSAASTWLSRQYALKRKLMDAPGERRSHTVATPRGGGVAIVAAVLLTCGWAALQWPQHGAGIATVAAGIVLVAGVGWWDDHRSLSAALRLLVHMVAATLLAALVYKASQPLWVVALVWLAAVSLINIWNFMDGINGLASSQAMFAALGFAWLLPEPLRWPCWVLLVACAGFLPFNYPRARIFLGDVGSGALGYLIAALFAWCIVAGGQAPWLPALPLSAFAIDAGFTLASRMLAGERWWQPHAQHFYQRWVHTGSSHTVVTLAYGLFSIVAITIARLGRPLDAGLQAGLTIAWFCSAGVLWLALRNRMRRTLTDY</sequence>
<dbReference type="GeneID" id="93879311"/>
<dbReference type="GO" id="GO:0009103">
    <property type="term" value="P:lipopolysaccharide biosynthetic process"/>
    <property type="evidence" value="ECO:0007669"/>
    <property type="project" value="TreeGrafter"/>
</dbReference>
<comment type="cofactor">
    <cofactor evidence="7">
        <name>Mg(2+)</name>
        <dbReference type="ChEBI" id="CHEBI:18420"/>
    </cofactor>
</comment>
<keyword evidence="5 8" id="KW-1133">Transmembrane helix</keyword>
<accession>A0A2P5Z799</accession>
<name>A0A2P5Z799_9XANT</name>
<evidence type="ECO:0000256" key="2">
    <source>
        <dbReference type="ARBA" id="ARBA00022475"/>
    </source>
</evidence>
<evidence type="ECO:0000256" key="8">
    <source>
        <dbReference type="SAM" id="Phobius"/>
    </source>
</evidence>
<keyword evidence="7" id="KW-0479">Metal-binding</keyword>
<dbReference type="InterPro" id="IPR000715">
    <property type="entry name" value="Glycosyl_transferase_4"/>
</dbReference>
<feature type="transmembrane region" description="Helical" evidence="8">
    <location>
        <begin position="269"/>
        <end position="291"/>
    </location>
</feature>
<evidence type="ECO:0000313" key="9">
    <source>
        <dbReference type="EMBL" id="PPU84244.1"/>
    </source>
</evidence>
<feature type="binding site" evidence="7">
    <location>
        <position position="143"/>
    </location>
    <ligand>
        <name>Mg(2+)</name>
        <dbReference type="ChEBI" id="CHEBI:18420"/>
    </ligand>
</feature>
<evidence type="ECO:0000256" key="5">
    <source>
        <dbReference type="ARBA" id="ARBA00022989"/>
    </source>
</evidence>
<feature type="transmembrane region" description="Helical" evidence="8">
    <location>
        <begin position="98"/>
        <end position="118"/>
    </location>
</feature>
<feature type="transmembrane region" description="Helical" evidence="8">
    <location>
        <begin position="49"/>
        <end position="67"/>
    </location>
</feature>
<evidence type="ECO:0000256" key="6">
    <source>
        <dbReference type="ARBA" id="ARBA00023136"/>
    </source>
</evidence>
<keyword evidence="3" id="KW-0808">Transferase</keyword>
<comment type="caution">
    <text evidence="9">The sequence shown here is derived from an EMBL/GenBank/DDBJ whole genome shotgun (WGS) entry which is preliminary data.</text>
</comment>
<dbReference type="GO" id="GO:0016780">
    <property type="term" value="F:phosphotransferase activity, for other substituted phosphate groups"/>
    <property type="evidence" value="ECO:0007669"/>
    <property type="project" value="InterPro"/>
</dbReference>
<dbReference type="Pfam" id="PF00953">
    <property type="entry name" value="Glycos_transf_4"/>
    <property type="match status" value="1"/>
</dbReference>
<evidence type="ECO:0000256" key="4">
    <source>
        <dbReference type="ARBA" id="ARBA00022692"/>
    </source>
</evidence>
<reference evidence="9 10" key="1">
    <citation type="submission" date="2016-08" db="EMBL/GenBank/DDBJ databases">
        <authorList>
            <person name="Seilhamer J.J."/>
        </authorList>
    </citation>
    <scope>NUCLEOTIDE SEQUENCE [LARGE SCALE GENOMIC DNA]</scope>
    <source>
        <strain evidence="9 10">CFBP4641</strain>
    </source>
</reference>